<dbReference type="InterPro" id="IPR027417">
    <property type="entry name" value="P-loop_NTPase"/>
</dbReference>
<dbReference type="PROSITE" id="PS00211">
    <property type="entry name" value="ABC_TRANSPORTER_1"/>
    <property type="match status" value="1"/>
</dbReference>
<feature type="transmembrane region" description="Helical" evidence="7">
    <location>
        <begin position="147"/>
        <end position="166"/>
    </location>
</feature>
<dbReference type="SUPFAM" id="SSF90123">
    <property type="entry name" value="ABC transporter transmembrane region"/>
    <property type="match status" value="1"/>
</dbReference>
<evidence type="ECO:0000256" key="7">
    <source>
        <dbReference type="SAM" id="Phobius"/>
    </source>
</evidence>
<dbReference type="PANTHER" id="PTHR24221:SF632">
    <property type="entry name" value="ATP-DEPENDENT LIPID A-CORE FLIPPASE"/>
    <property type="match status" value="1"/>
</dbReference>
<dbReference type="InterPro" id="IPR036640">
    <property type="entry name" value="ABC1_TM_sf"/>
</dbReference>
<dbReference type="InterPro" id="IPR003439">
    <property type="entry name" value="ABC_transporter-like_ATP-bd"/>
</dbReference>
<comment type="caution">
    <text evidence="10">The sequence shown here is derived from an EMBL/GenBank/DDBJ whole genome shotgun (WGS) entry which is preliminary data.</text>
</comment>
<organism evidence="10 11">
    <name type="scientific">Pseudomonas synxantha</name>
    <dbReference type="NCBI Taxonomy" id="47883"/>
    <lineage>
        <taxon>Bacteria</taxon>
        <taxon>Pseudomonadati</taxon>
        <taxon>Pseudomonadota</taxon>
        <taxon>Gammaproteobacteria</taxon>
        <taxon>Pseudomonadales</taxon>
        <taxon>Pseudomonadaceae</taxon>
        <taxon>Pseudomonas</taxon>
    </lineage>
</organism>
<feature type="transmembrane region" description="Helical" evidence="7">
    <location>
        <begin position="172"/>
        <end position="190"/>
    </location>
</feature>
<dbReference type="InterPro" id="IPR011527">
    <property type="entry name" value="ABC1_TM_dom"/>
</dbReference>
<keyword evidence="3" id="KW-0547">Nucleotide-binding</keyword>
<dbReference type="InterPro" id="IPR039421">
    <property type="entry name" value="Type_1_exporter"/>
</dbReference>
<evidence type="ECO:0000256" key="6">
    <source>
        <dbReference type="ARBA" id="ARBA00023136"/>
    </source>
</evidence>
<evidence type="ECO:0000313" key="11">
    <source>
        <dbReference type="Proteomes" id="UP000648914"/>
    </source>
</evidence>
<name>A0ABS0UEI9_9PSED</name>
<dbReference type="PANTHER" id="PTHR24221">
    <property type="entry name" value="ATP-BINDING CASSETTE SUB-FAMILY B"/>
    <property type="match status" value="1"/>
</dbReference>
<evidence type="ECO:0000259" key="8">
    <source>
        <dbReference type="PROSITE" id="PS50893"/>
    </source>
</evidence>
<dbReference type="Proteomes" id="UP000648914">
    <property type="component" value="Unassembled WGS sequence"/>
</dbReference>
<dbReference type="PROSITE" id="PS50893">
    <property type="entry name" value="ABC_TRANSPORTER_2"/>
    <property type="match status" value="1"/>
</dbReference>
<accession>A0ABS0UEI9</accession>
<dbReference type="SMART" id="SM00382">
    <property type="entry name" value="AAA"/>
    <property type="match status" value="1"/>
</dbReference>
<keyword evidence="4 10" id="KW-0067">ATP-binding</keyword>
<comment type="subcellular location">
    <subcellularLocation>
        <location evidence="1">Cell membrane</location>
        <topology evidence="1">Multi-pass membrane protein</topology>
    </subcellularLocation>
</comment>
<dbReference type="Gene3D" id="1.20.1560.10">
    <property type="entry name" value="ABC transporter type 1, transmembrane domain"/>
    <property type="match status" value="1"/>
</dbReference>
<feature type="transmembrane region" description="Helical" evidence="7">
    <location>
        <begin position="69"/>
        <end position="90"/>
    </location>
</feature>
<keyword evidence="6 7" id="KW-0472">Membrane</keyword>
<evidence type="ECO:0000256" key="1">
    <source>
        <dbReference type="ARBA" id="ARBA00004651"/>
    </source>
</evidence>
<protein>
    <submittedName>
        <fullName evidence="10">ABC transporter ATP-binding protein</fullName>
    </submittedName>
</protein>
<keyword evidence="5 7" id="KW-1133">Transmembrane helix</keyword>
<dbReference type="InterPro" id="IPR003593">
    <property type="entry name" value="AAA+_ATPase"/>
</dbReference>
<evidence type="ECO:0000256" key="5">
    <source>
        <dbReference type="ARBA" id="ARBA00022989"/>
    </source>
</evidence>
<dbReference type="EMBL" id="JAEILG010000013">
    <property type="protein sequence ID" value="MBI6564006.1"/>
    <property type="molecule type" value="Genomic_DNA"/>
</dbReference>
<dbReference type="GO" id="GO:0005524">
    <property type="term" value="F:ATP binding"/>
    <property type="evidence" value="ECO:0007669"/>
    <property type="project" value="UniProtKB-KW"/>
</dbReference>
<reference evidence="10 11" key="1">
    <citation type="submission" date="2020-12" db="EMBL/GenBank/DDBJ databases">
        <title>Comparative genomic insights into the epidemiology and virulence of plant pathogenic Pseudomonads from Turkey.</title>
        <authorList>
            <person name="Dillon M."/>
            <person name="Ruiz-Bedoya T."/>
            <person name="Bendalovic-Torma C."/>
            <person name="Guttman K.M."/>
            <person name="Kwak H."/>
            <person name="Middleton M.A."/>
            <person name="Wang P.W."/>
            <person name="Horuz S."/>
            <person name="Aysan Y."/>
            <person name="Guttman D.S."/>
        </authorList>
    </citation>
    <scope>NUCLEOTIDE SEQUENCE [LARGE SCALE GENOMIC DNA]</scope>
    <source>
        <strain evidence="10 11">S5_IA_2b</strain>
    </source>
</reference>
<evidence type="ECO:0000256" key="3">
    <source>
        <dbReference type="ARBA" id="ARBA00022741"/>
    </source>
</evidence>
<dbReference type="PROSITE" id="PS50929">
    <property type="entry name" value="ABC_TM1F"/>
    <property type="match status" value="1"/>
</dbReference>
<keyword evidence="11" id="KW-1185">Reference proteome</keyword>
<dbReference type="SUPFAM" id="SSF52540">
    <property type="entry name" value="P-loop containing nucleoside triphosphate hydrolases"/>
    <property type="match status" value="1"/>
</dbReference>
<evidence type="ECO:0000259" key="9">
    <source>
        <dbReference type="PROSITE" id="PS50929"/>
    </source>
</evidence>
<feature type="transmembrane region" description="Helical" evidence="7">
    <location>
        <begin position="262"/>
        <end position="279"/>
    </location>
</feature>
<dbReference type="Pfam" id="PF00005">
    <property type="entry name" value="ABC_tran"/>
    <property type="match status" value="1"/>
</dbReference>
<gene>
    <name evidence="10" type="ORF">YA0852_07860</name>
</gene>
<dbReference type="InterPro" id="IPR017871">
    <property type="entry name" value="ABC_transporter-like_CS"/>
</dbReference>
<evidence type="ECO:0000313" key="10">
    <source>
        <dbReference type="EMBL" id="MBI6564006.1"/>
    </source>
</evidence>
<dbReference type="Pfam" id="PF00664">
    <property type="entry name" value="ABC_membrane"/>
    <property type="match status" value="1"/>
</dbReference>
<feature type="domain" description="ABC transporter" evidence="8">
    <location>
        <begin position="345"/>
        <end position="574"/>
    </location>
</feature>
<dbReference type="Gene3D" id="3.40.50.300">
    <property type="entry name" value="P-loop containing nucleotide triphosphate hydrolases"/>
    <property type="match status" value="1"/>
</dbReference>
<evidence type="ECO:0000256" key="2">
    <source>
        <dbReference type="ARBA" id="ARBA00022692"/>
    </source>
</evidence>
<keyword evidence="2 7" id="KW-0812">Transmembrane</keyword>
<sequence>MRIIFAFGRSYPVRTALMLLSLVVSGLVEGVSLTTMLPLVSVMVGDNVHSTFGVHIVDALQLFGLQPTILVLLMIIVVGMVLSSLLILVANRQVGYTVAHVATDLRVDLINATLGSRWEYYLRQPGGALANAVATEAYRASTAYEHAANMVALSIQAVAYGVIALFVSWQAALVGLLVGLGILLALRGLVKTSRRAGKSQTSLMRDLLVSLSDTLGSVKPLKAMAREDIADSLLRHQATELNAAMEKEVTSRETLRALQEPLLAILAAAGLYAGLVVWALPLSSVMVLIFMVVRVLGLMHKAQQRYHRMAAQESAFWALREAVEKASAEAEAKGGSVLPTLNQRIGFKNVSFTYDARTVLDGVSFAFEAGTMTTLVGPSGAGKTTILDLLCVLLSPQAGQITVDGVPLADLDRRRWRRMIGYVTQETLLLHDTILANVTLGESALTSADAERALLQAGAWEFVEKLPDGMLSVVGERGGSLSGGQRQRIVIARALAHCPQLLILDEATSALDSEAERDICASLKALTPDITIIAVSHRPHLIEIADEVVQVKDGTVMRLTNKIRQASETSHRSI</sequence>
<feature type="domain" description="ABC transmembrane type-1" evidence="9">
    <location>
        <begin position="16"/>
        <end position="311"/>
    </location>
</feature>
<evidence type="ECO:0000256" key="4">
    <source>
        <dbReference type="ARBA" id="ARBA00022840"/>
    </source>
</evidence>
<proteinExistence type="predicted"/>